<evidence type="ECO:0000256" key="5">
    <source>
        <dbReference type="SAM" id="SignalP"/>
    </source>
</evidence>
<protein>
    <submittedName>
        <fullName evidence="7">M36 family metallopeptidase</fullName>
    </submittedName>
</protein>
<dbReference type="PANTHER" id="PTHR33794">
    <property type="entry name" value="BACILLOLYSIN"/>
    <property type="match status" value="1"/>
</dbReference>
<feature type="chain" id="PRO_5029005336" evidence="5">
    <location>
        <begin position="29"/>
        <end position="343"/>
    </location>
</feature>
<dbReference type="EMBL" id="CP061281">
    <property type="protein sequence ID" value="QNS03524.1"/>
    <property type="molecule type" value="Genomic_DNA"/>
</dbReference>
<evidence type="ECO:0000259" key="6">
    <source>
        <dbReference type="Pfam" id="PF02868"/>
    </source>
</evidence>
<dbReference type="Gene3D" id="1.10.390.10">
    <property type="entry name" value="Neutral Protease Domain 2"/>
    <property type="match status" value="1"/>
</dbReference>
<dbReference type="SUPFAM" id="SSF55486">
    <property type="entry name" value="Metalloproteases ('zincins'), catalytic domain"/>
    <property type="match status" value="1"/>
</dbReference>
<dbReference type="AlphaFoldDB" id="A0A7H1B469"/>
<dbReference type="InterPro" id="IPR001570">
    <property type="entry name" value="Peptidase_M4_C_domain"/>
</dbReference>
<keyword evidence="5" id="KW-0732">Signal</keyword>
<keyword evidence="4" id="KW-0482">Metalloprotease</keyword>
<proteinExistence type="predicted"/>
<feature type="domain" description="Peptidase M4 C-terminal" evidence="6">
    <location>
        <begin position="199"/>
        <end position="340"/>
    </location>
</feature>
<evidence type="ECO:0000256" key="2">
    <source>
        <dbReference type="ARBA" id="ARBA00022801"/>
    </source>
</evidence>
<evidence type="ECO:0000313" key="7">
    <source>
        <dbReference type="EMBL" id="QNS03524.1"/>
    </source>
</evidence>
<feature type="signal peptide" evidence="5">
    <location>
        <begin position="1"/>
        <end position="28"/>
    </location>
</feature>
<reference evidence="7 8" key="1">
    <citation type="submission" date="2020-09" db="EMBL/GenBank/DDBJ databases">
        <title>A novel species.</title>
        <authorList>
            <person name="Gao J."/>
        </authorList>
    </citation>
    <scope>NUCLEOTIDE SEQUENCE [LARGE SCALE GENOMIC DNA]</scope>
    <source>
        <strain evidence="7 8">CRXT-Y-14</strain>
    </source>
</reference>
<keyword evidence="8" id="KW-1185">Reference proteome</keyword>
<name>A0A7H1B469_9ACTN</name>
<dbReference type="GO" id="GO:0006508">
    <property type="term" value="P:proteolysis"/>
    <property type="evidence" value="ECO:0007669"/>
    <property type="project" value="UniProtKB-KW"/>
</dbReference>
<dbReference type="RefSeq" id="WP_188336278.1">
    <property type="nucleotide sequence ID" value="NZ_CP061281.1"/>
</dbReference>
<keyword evidence="3" id="KW-0862">Zinc</keyword>
<dbReference type="InterPro" id="IPR027268">
    <property type="entry name" value="Peptidase_M4/M1_CTD_sf"/>
</dbReference>
<accession>A0A7H1B469</accession>
<keyword evidence="2" id="KW-0378">Hydrolase</keyword>
<sequence>MSHRTPRGLLAAATLTVAFSTLAAPALAAPAAPQGRIFMVNPVQSSGDQALTDGKDAASAIPEAAYASAALRNLDSSGGLTGKWAYVRSDTGASAKVADAGTYTRHDDQFEQVMAYFWVNEAQEYLQSLGFGSELRGANDRAQPVRINQWGADNSFFTDKKAEIRFGKGGVDDAEDAEVIVHEYGHAVHNAQVPGFGTSEEAGSIGEAFGDYLAVAVGDHADAKYGWPRKADLACVADWDSTSYTSSAPHCLRRVDTDKTYADKVGEVHADGEIWSRALFDIRGALGARTADRIIVNAQFDFAPDTSFSAAAQATIATAEKMYGAKAASTVRAAFAARGIPGV</sequence>
<dbReference type="InterPro" id="IPR050728">
    <property type="entry name" value="Zinc_Metalloprotease_M4"/>
</dbReference>
<dbReference type="PANTHER" id="PTHR33794:SF1">
    <property type="entry name" value="BACILLOLYSIN"/>
    <property type="match status" value="1"/>
</dbReference>
<dbReference type="Proteomes" id="UP000516428">
    <property type="component" value="Chromosome"/>
</dbReference>
<dbReference type="KEGG" id="sxn:IAG42_07685"/>
<evidence type="ECO:0000256" key="4">
    <source>
        <dbReference type="ARBA" id="ARBA00023049"/>
    </source>
</evidence>
<evidence type="ECO:0000256" key="1">
    <source>
        <dbReference type="ARBA" id="ARBA00022670"/>
    </source>
</evidence>
<keyword evidence="1" id="KW-0645">Protease</keyword>
<dbReference type="Pfam" id="PF02868">
    <property type="entry name" value="Peptidase_M4_C"/>
    <property type="match status" value="1"/>
</dbReference>
<evidence type="ECO:0000256" key="3">
    <source>
        <dbReference type="ARBA" id="ARBA00022833"/>
    </source>
</evidence>
<evidence type="ECO:0000313" key="8">
    <source>
        <dbReference type="Proteomes" id="UP000516428"/>
    </source>
</evidence>
<dbReference type="GO" id="GO:0004222">
    <property type="term" value="F:metalloendopeptidase activity"/>
    <property type="evidence" value="ECO:0007669"/>
    <property type="project" value="InterPro"/>
</dbReference>
<organism evidence="7 8">
    <name type="scientific">Streptomyces xanthii</name>
    <dbReference type="NCBI Taxonomy" id="2768069"/>
    <lineage>
        <taxon>Bacteria</taxon>
        <taxon>Bacillati</taxon>
        <taxon>Actinomycetota</taxon>
        <taxon>Actinomycetes</taxon>
        <taxon>Kitasatosporales</taxon>
        <taxon>Streptomycetaceae</taxon>
        <taxon>Streptomyces</taxon>
    </lineage>
</organism>
<gene>
    <name evidence="7" type="ORF">IAG42_07685</name>
</gene>